<dbReference type="InterPro" id="IPR004843">
    <property type="entry name" value="Calcineurin-like_PHP"/>
</dbReference>
<dbReference type="SUPFAM" id="SSF49363">
    <property type="entry name" value="Purple acid phosphatase, N-terminal domain"/>
    <property type="match status" value="1"/>
</dbReference>
<proteinExistence type="predicted"/>
<dbReference type="InterPro" id="IPR003961">
    <property type="entry name" value="FN3_dom"/>
</dbReference>
<dbReference type="InterPro" id="IPR029052">
    <property type="entry name" value="Metallo-depent_PP-like"/>
</dbReference>
<dbReference type="GO" id="GO:0003993">
    <property type="term" value="F:acid phosphatase activity"/>
    <property type="evidence" value="ECO:0007669"/>
    <property type="project" value="InterPro"/>
</dbReference>
<accession>A5GAH4</accession>
<reference evidence="3 4" key="1">
    <citation type="submission" date="2007-05" db="EMBL/GenBank/DDBJ databases">
        <title>Complete sequence of Geobacter uraniireducens Rf4.</title>
        <authorList>
            <consortium name="US DOE Joint Genome Institute"/>
            <person name="Copeland A."/>
            <person name="Lucas S."/>
            <person name="Lapidus A."/>
            <person name="Barry K."/>
            <person name="Detter J.C."/>
            <person name="Glavina del Rio T."/>
            <person name="Hammon N."/>
            <person name="Israni S."/>
            <person name="Dalin E."/>
            <person name="Tice H."/>
            <person name="Pitluck S."/>
            <person name="Chertkov O."/>
            <person name="Brettin T."/>
            <person name="Bruce D."/>
            <person name="Han C."/>
            <person name="Schmutz J."/>
            <person name="Larimer F."/>
            <person name="Land M."/>
            <person name="Hauser L."/>
            <person name="Kyrpides N."/>
            <person name="Mikhailova N."/>
            <person name="Shelobolina E."/>
            <person name="Aklujkar M."/>
            <person name="Lovley D."/>
            <person name="Richardson P."/>
        </authorList>
    </citation>
    <scope>NUCLEOTIDE SEQUENCE [LARGE SCALE GENOMIC DNA]</scope>
    <source>
        <strain evidence="4">ATCC BAA-1134 / JCM 13001 / Rf4</strain>
    </source>
</reference>
<evidence type="ECO:0000259" key="2">
    <source>
        <dbReference type="PROSITE" id="PS50853"/>
    </source>
</evidence>
<dbReference type="RefSeq" id="WP_011938145.1">
    <property type="nucleotide sequence ID" value="NC_009483.1"/>
</dbReference>
<dbReference type="InterPro" id="IPR015914">
    <property type="entry name" value="PAPs_N"/>
</dbReference>
<dbReference type="GO" id="GO:0046872">
    <property type="term" value="F:metal ion binding"/>
    <property type="evidence" value="ECO:0007669"/>
    <property type="project" value="InterPro"/>
</dbReference>
<evidence type="ECO:0000256" key="1">
    <source>
        <dbReference type="ARBA" id="ARBA00022729"/>
    </source>
</evidence>
<dbReference type="Pfam" id="PF16656">
    <property type="entry name" value="Pur_ac_phosph_N"/>
    <property type="match status" value="1"/>
</dbReference>
<dbReference type="AlphaFoldDB" id="A5GAH4"/>
<dbReference type="EMBL" id="CP000698">
    <property type="protein sequence ID" value="ABQ25423.1"/>
    <property type="molecule type" value="Genomic_DNA"/>
</dbReference>
<dbReference type="Proteomes" id="UP000006695">
    <property type="component" value="Chromosome"/>
</dbReference>
<keyword evidence="4" id="KW-1185">Reference proteome</keyword>
<dbReference type="HOGENOM" id="CLU_367137_0_0_7"/>
<dbReference type="PANTHER" id="PTHR22953:SF153">
    <property type="entry name" value="PURPLE ACID PHOSPHATASE"/>
    <property type="match status" value="1"/>
</dbReference>
<dbReference type="Gene3D" id="2.60.40.380">
    <property type="entry name" value="Purple acid phosphatase-like, N-terminal"/>
    <property type="match status" value="1"/>
</dbReference>
<organism evidence="3 4">
    <name type="scientific">Geotalea uraniireducens (strain Rf4)</name>
    <name type="common">Geobacter uraniireducens</name>
    <dbReference type="NCBI Taxonomy" id="351605"/>
    <lineage>
        <taxon>Bacteria</taxon>
        <taxon>Pseudomonadati</taxon>
        <taxon>Thermodesulfobacteriota</taxon>
        <taxon>Desulfuromonadia</taxon>
        <taxon>Geobacterales</taxon>
        <taxon>Geobacteraceae</taxon>
        <taxon>Geotalea</taxon>
    </lineage>
</organism>
<dbReference type="InterPro" id="IPR039331">
    <property type="entry name" value="PAPs-like"/>
</dbReference>
<protein>
    <submittedName>
        <fullName evidence="3">Metallophosphoesterase</fullName>
    </submittedName>
</protein>
<dbReference type="SUPFAM" id="SSF110296">
    <property type="entry name" value="Oligoxyloglucan reducing end-specific cellobiohydrolase"/>
    <property type="match status" value="2"/>
</dbReference>
<dbReference type="Gene3D" id="3.60.21.10">
    <property type="match status" value="1"/>
</dbReference>
<dbReference type="STRING" id="351605.Gura_1219"/>
<dbReference type="Gene3D" id="2.130.10.10">
    <property type="entry name" value="YVTN repeat-like/Quinoprotein amine dehydrogenase"/>
    <property type="match status" value="1"/>
</dbReference>
<dbReference type="Pfam" id="PF14870">
    <property type="entry name" value="PSII_BNR"/>
    <property type="match status" value="1"/>
</dbReference>
<dbReference type="InterPro" id="IPR008963">
    <property type="entry name" value="Purple_acid_Pase-like_N"/>
</dbReference>
<gene>
    <name evidence="3" type="ordered locus">Gura_1219</name>
</gene>
<keyword evidence="1" id="KW-0732">Signal</keyword>
<dbReference type="KEGG" id="gur:Gura_1219"/>
<dbReference type="SUPFAM" id="SSF56300">
    <property type="entry name" value="Metallo-dependent phosphatases"/>
    <property type="match status" value="1"/>
</dbReference>
<dbReference type="InterPro" id="IPR028203">
    <property type="entry name" value="PSII_CF48-like_dom"/>
</dbReference>
<dbReference type="PROSITE" id="PS50853">
    <property type="entry name" value="FN3"/>
    <property type="match status" value="1"/>
</dbReference>
<name>A5GAH4_GEOUR</name>
<evidence type="ECO:0000313" key="3">
    <source>
        <dbReference type="EMBL" id="ABQ25423.1"/>
    </source>
</evidence>
<evidence type="ECO:0000313" key="4">
    <source>
        <dbReference type="Proteomes" id="UP000006695"/>
    </source>
</evidence>
<dbReference type="Pfam" id="PF00149">
    <property type="entry name" value="Metallophos"/>
    <property type="match status" value="1"/>
</dbReference>
<dbReference type="InterPro" id="IPR015943">
    <property type="entry name" value="WD40/YVTN_repeat-like_dom_sf"/>
</dbReference>
<feature type="domain" description="Fibronectin type-III" evidence="2">
    <location>
        <begin position="42"/>
        <end position="133"/>
    </location>
</feature>
<sequence>MRVYRGWLVVAIFALVATGVFIAPAYSSDSLTPGEVAVTSDNYWAPWVTKTTINSATINWRGENLGAGTVEYAKSSFYEKHQKFQKKKSSRITGPYQHVQLTGLEPNTSYVYRVRPSDNADVFSNRTFRTMPVKGPFTFIVISDSQEGHNYTEEKRFKYVADAIAKEQDVLFILHGGDYAGHDSESLWAKYFKVADPMLAKFPIFTTIGNHEYHNEGGSYPPTAADQYHWSYDILPGAPLNHFFDCAGIRFIILDSPDPNNTDSDDPQTSLALAESQASWLESLLDNKMRGTFTMHHHPIWDYGRSTLNPDLQPWETLYHTYGISANFAGHTHNYQRYSVEGITYFIVGTAGGRFADINAGDPYAVWYQFGETRKLGYLKVTVDPTNNVATAKQIFVASVKEDDSDETPHVYDPPVIAETVTFPLRTVYMSNAGWAIGNDPDKTAVILHTDNGGKTWEVQGDGSLWKGHNANDISAVDKRTAWAALGGNDTGEEGMILHTKDGGKTWKVQALPQVIQDGVKGIKGVGRKEAWAVGLHGPVMHTNNGGKRWEIVPTPGITIKQVNRMDVLGKDIWIADFGNGENGMIHSPDGGRTWRQEYLPGVDRGHGPMTASIVNKKVAWTSVNLQGELYRTMDGGLTWKIDAPGIAGPNDIDDVCAVSADEAWAVQNGAAGYVMRVKIVGNDVIKSDWTFPNYVYEGVSAIDKQHAWIGGYRGMSSPSELPRGSILHTSDGGNTWVYQTLPVNDVDIWKLSFVGARR</sequence>
<dbReference type="CDD" id="cd00063">
    <property type="entry name" value="FN3"/>
    <property type="match status" value="1"/>
</dbReference>
<dbReference type="PANTHER" id="PTHR22953">
    <property type="entry name" value="ACID PHOSPHATASE RELATED"/>
    <property type="match status" value="1"/>
</dbReference>